<evidence type="ECO:0000313" key="16">
    <source>
        <dbReference type="Proteomes" id="UP000225706"/>
    </source>
</evidence>
<dbReference type="GO" id="GO:0004930">
    <property type="term" value="F:G protein-coupled receptor activity"/>
    <property type="evidence" value="ECO:0007669"/>
    <property type="project" value="UniProtKB-KW"/>
</dbReference>
<feature type="transmembrane region" description="Helical" evidence="13">
    <location>
        <begin position="652"/>
        <end position="677"/>
    </location>
</feature>
<feature type="transmembrane region" description="Helical" evidence="13">
    <location>
        <begin position="763"/>
        <end position="786"/>
    </location>
</feature>
<feature type="transmembrane region" description="Helical" evidence="13">
    <location>
        <begin position="872"/>
        <end position="894"/>
    </location>
</feature>
<dbReference type="InterPro" id="IPR028082">
    <property type="entry name" value="Peripla_BP_I"/>
</dbReference>
<evidence type="ECO:0000256" key="9">
    <source>
        <dbReference type="ARBA" id="ARBA00023180"/>
    </source>
</evidence>
<dbReference type="Pfam" id="PF01094">
    <property type="entry name" value="ANF_receptor"/>
    <property type="match status" value="1"/>
</dbReference>
<feature type="domain" description="G-protein coupled receptors family 3 profile" evidence="14">
    <location>
        <begin position="652"/>
        <end position="916"/>
    </location>
</feature>
<feature type="compositionally biased region" description="Acidic residues" evidence="12">
    <location>
        <begin position="1098"/>
        <end position="1109"/>
    </location>
</feature>
<dbReference type="PRINTS" id="PR00248">
    <property type="entry name" value="GPCRMGR"/>
</dbReference>
<evidence type="ECO:0000256" key="6">
    <source>
        <dbReference type="ARBA" id="ARBA00023040"/>
    </source>
</evidence>
<feature type="transmembrane region" description="Helical" evidence="13">
    <location>
        <begin position="844"/>
        <end position="866"/>
    </location>
</feature>
<dbReference type="Proteomes" id="UP000225706">
    <property type="component" value="Unassembled WGS sequence"/>
</dbReference>
<dbReference type="EMBL" id="LSMT01000260">
    <property type="protein sequence ID" value="PFX21838.1"/>
    <property type="molecule type" value="Genomic_DNA"/>
</dbReference>
<dbReference type="PROSITE" id="PS50259">
    <property type="entry name" value="G_PROTEIN_RECEP_F3_4"/>
    <property type="match status" value="1"/>
</dbReference>
<keyword evidence="5 13" id="KW-1133">Transmembrane helix</keyword>
<evidence type="ECO:0000256" key="4">
    <source>
        <dbReference type="ARBA" id="ARBA00022729"/>
    </source>
</evidence>
<dbReference type="InterPro" id="IPR001828">
    <property type="entry name" value="ANF_lig-bd_rcpt"/>
</dbReference>
<evidence type="ECO:0000256" key="3">
    <source>
        <dbReference type="ARBA" id="ARBA00022692"/>
    </source>
</evidence>
<evidence type="ECO:0000256" key="13">
    <source>
        <dbReference type="SAM" id="Phobius"/>
    </source>
</evidence>
<feature type="coiled-coil region" evidence="11">
    <location>
        <begin position="1052"/>
        <end position="1079"/>
    </location>
</feature>
<feature type="compositionally biased region" description="Polar residues" evidence="12">
    <location>
        <begin position="1110"/>
        <end position="1123"/>
    </location>
</feature>
<dbReference type="AlphaFoldDB" id="A0A2B4RZU3"/>
<name>A0A2B4RZU3_STYPI</name>
<feature type="transmembrane region" description="Helical" evidence="13">
    <location>
        <begin position="689"/>
        <end position="710"/>
    </location>
</feature>
<evidence type="ECO:0000256" key="8">
    <source>
        <dbReference type="ARBA" id="ARBA00023170"/>
    </source>
</evidence>
<dbReference type="CDD" id="cd13953">
    <property type="entry name" value="7tm_classC_mGluR-like"/>
    <property type="match status" value="1"/>
</dbReference>
<dbReference type="Gene3D" id="3.40.50.2300">
    <property type="match status" value="2"/>
</dbReference>
<dbReference type="PANTHER" id="PTHR24060">
    <property type="entry name" value="METABOTROPIC GLUTAMATE RECEPTOR"/>
    <property type="match status" value="1"/>
</dbReference>
<accession>A0A2B4RZU3</accession>
<keyword evidence="3 13" id="KW-0812">Transmembrane</keyword>
<sequence>MKTQKRRFLPARHELASSQGLSSSVSTLKIERDDCELIWTKWFIRRKFNSISSRAAPTMKKTLNMLMTTCLFCWLCRLVFTQNTKEKTESLSYAFTKGDFVIGGLSPVHFSPTEAEEQQNPDSFTCQGRLNTRGFEAVEAMLFTMDMLNEGPLKDVVLPNITIGMDIKDTCGSADYAVRESLNFSFIRNAHVKDQCGSSYEKEKFQTIAVVGAAYSGVSMAVTNLCGLFYVPVVSYASTSSLLSNKVRFRYFLRTVPNDMLQAKVMADLVRKMKWNYVITLASESEYGRSGIEAFKRALDGFGDSYDVCIPVDKRFTKRSTDAEFEEIFQKMRANSKARVVILFAQLHDAKILIDKFRQHESMSKEKYVWIGSDAWGDSKQVLKGNEDILRGMFGVVPEVVHIKEFDKYFTSFTDKRRKRNPWMREYEYLKVAHNPAFYRDTFEHYPKAQYVMDAVLAVAYALHNMLGCQPYQDCSKKITKNFKQRKFLEFLEDVKFPGKSREQFSFDYLGEAIGVYDIGHLGLGDGNYDVVKAGKWGGKECDILGANLFMSSCLDLDMKIIDMVNENLKNHTQEGIPFSKCSKDCPPGYHKNPEKNHAKCCWECRLCSGNTITKQSNMDDCTACPQGYRASKNHSRCEPIQPTSLHWNDTLGVIIICISGAGILSVICTLAVYYVYRETPVVRASSKELCYILLFGIAWCYATPIAFLVNLTDQVCRTIPFVTGLSPALIAGTLLTKTNRISRIFNRKLLKTGTPSFLSKKWQVLMVLCLAGVECLIGGGCVLFSETGSKLLISESKKEVLKQCKELPDICTVIWWVYNMGLALTCTYQAFRTRKLPENYNEAKFITFTMVITCIVVIIFIPTYIGTKGIYRTTITCFVFIIGGSSTLCCMFVPKLYIILWRPEKNVPMQPRSSTIRLGTISPSASFVKRLSVDSNFSDKAGEGRKTRIHSLPTIELSRPEDEDGEHQEVPRVKKTTRSFSLSPDMLSGGRTNPERGPERSPTRLLPSRRRSSLQAPSAMLSSMEMIEEGNEVEQFGASSESATRSGAIDSRDLRAGLERLKLELYELQEKDDRLNAEDDDKKSCEDDVFLLSDVENQNDYDYGDEFETSNGDSESKNPTTCASNLDNCQPETQTTSTSNSLSCQNCGTIVSNNNRDFLIEVLRAHLARKSSSQPGEKTKKHSENSQSQHGDVAGEPGRSK</sequence>
<dbReference type="InterPro" id="IPR017978">
    <property type="entry name" value="GPCR_3_C"/>
</dbReference>
<dbReference type="OrthoDB" id="5984008at2759"/>
<keyword evidence="6" id="KW-0297">G-protein coupled receptor</keyword>
<dbReference type="Pfam" id="PF00003">
    <property type="entry name" value="7tm_3"/>
    <property type="match status" value="1"/>
</dbReference>
<comment type="caution">
    <text evidence="15">The sequence shown here is derived from an EMBL/GenBank/DDBJ whole genome shotgun (WGS) entry which is preliminary data.</text>
</comment>
<dbReference type="InterPro" id="IPR011500">
    <property type="entry name" value="GPCR_3_9-Cys_dom"/>
</dbReference>
<dbReference type="InterPro" id="IPR038550">
    <property type="entry name" value="GPCR_3_9-Cys_sf"/>
</dbReference>
<dbReference type="InterPro" id="IPR000337">
    <property type="entry name" value="GPCR_3"/>
</dbReference>
<dbReference type="FunFam" id="3.40.50.2300:FF:000145">
    <property type="entry name" value="Glutamate receptor, metabotropic"/>
    <property type="match status" value="1"/>
</dbReference>
<dbReference type="GO" id="GO:0005886">
    <property type="term" value="C:plasma membrane"/>
    <property type="evidence" value="ECO:0007669"/>
    <property type="project" value="UniProtKB-SubCell"/>
</dbReference>
<evidence type="ECO:0000256" key="5">
    <source>
        <dbReference type="ARBA" id="ARBA00022989"/>
    </source>
</evidence>
<evidence type="ECO:0000256" key="10">
    <source>
        <dbReference type="ARBA" id="ARBA00023224"/>
    </source>
</evidence>
<dbReference type="FunFam" id="2.10.50.30:FF:000004">
    <property type="entry name" value="Taste receptor type 1 member 3-like protein"/>
    <property type="match status" value="1"/>
</dbReference>
<evidence type="ECO:0000256" key="1">
    <source>
        <dbReference type="ARBA" id="ARBA00004651"/>
    </source>
</evidence>
<keyword evidence="11" id="KW-0175">Coiled coil</keyword>
<evidence type="ECO:0000313" key="15">
    <source>
        <dbReference type="EMBL" id="PFX21838.1"/>
    </source>
</evidence>
<evidence type="ECO:0000259" key="14">
    <source>
        <dbReference type="PROSITE" id="PS50259"/>
    </source>
</evidence>
<keyword evidence="2" id="KW-1003">Cell membrane</keyword>
<keyword evidence="7 13" id="KW-0472">Membrane</keyword>
<keyword evidence="9" id="KW-0325">Glycoprotein</keyword>
<feature type="region of interest" description="Disordered" evidence="12">
    <location>
        <begin position="1170"/>
        <end position="1202"/>
    </location>
</feature>
<comment type="subcellular location">
    <subcellularLocation>
        <location evidence="1">Cell membrane</location>
        <topology evidence="1">Multi-pass membrane protein</topology>
    </subcellularLocation>
</comment>
<organism evidence="15 16">
    <name type="scientific">Stylophora pistillata</name>
    <name type="common">Smooth cauliflower coral</name>
    <dbReference type="NCBI Taxonomy" id="50429"/>
    <lineage>
        <taxon>Eukaryota</taxon>
        <taxon>Metazoa</taxon>
        <taxon>Cnidaria</taxon>
        <taxon>Anthozoa</taxon>
        <taxon>Hexacorallia</taxon>
        <taxon>Scleractinia</taxon>
        <taxon>Astrocoeniina</taxon>
        <taxon>Pocilloporidae</taxon>
        <taxon>Stylophora</taxon>
    </lineage>
</organism>
<feature type="region of interest" description="Disordered" evidence="12">
    <location>
        <begin position="940"/>
        <end position="1020"/>
    </location>
</feature>
<keyword evidence="8 15" id="KW-0675">Receptor</keyword>
<dbReference type="Gene3D" id="2.10.50.30">
    <property type="entry name" value="GPCR, family 3, nine cysteines domain"/>
    <property type="match status" value="1"/>
</dbReference>
<evidence type="ECO:0000256" key="11">
    <source>
        <dbReference type="SAM" id="Coils"/>
    </source>
</evidence>
<keyword evidence="4" id="KW-0732">Signal</keyword>
<proteinExistence type="predicted"/>
<feature type="compositionally biased region" description="Basic and acidic residues" evidence="12">
    <location>
        <begin position="994"/>
        <end position="1003"/>
    </location>
</feature>
<dbReference type="CDD" id="cd06350">
    <property type="entry name" value="PBP1_GPCR_family_C-like"/>
    <property type="match status" value="1"/>
</dbReference>
<evidence type="ECO:0000256" key="12">
    <source>
        <dbReference type="SAM" id="MobiDB-lite"/>
    </source>
</evidence>
<feature type="transmembrane region" description="Helical" evidence="13">
    <location>
        <begin position="814"/>
        <end position="832"/>
    </location>
</feature>
<evidence type="ECO:0000256" key="7">
    <source>
        <dbReference type="ARBA" id="ARBA00023136"/>
    </source>
</evidence>
<gene>
    <name evidence="15" type="primary">Grm2</name>
    <name evidence="15" type="ORF">AWC38_SpisGene13634</name>
</gene>
<dbReference type="InterPro" id="IPR017979">
    <property type="entry name" value="GPCR_3_CS"/>
</dbReference>
<dbReference type="PROSITE" id="PS00981">
    <property type="entry name" value="G_PROTEIN_RECEP_F3_3"/>
    <property type="match status" value="1"/>
</dbReference>
<dbReference type="InterPro" id="IPR050726">
    <property type="entry name" value="mGluR"/>
</dbReference>
<protein>
    <submittedName>
        <fullName evidence="15">Metabotropic glutamate receptor 2</fullName>
    </submittedName>
</protein>
<keyword evidence="10" id="KW-0807">Transducer</keyword>
<feature type="region of interest" description="Disordered" evidence="12">
    <location>
        <begin position="1097"/>
        <end position="1123"/>
    </location>
</feature>
<dbReference type="SUPFAM" id="SSF53822">
    <property type="entry name" value="Periplasmic binding protein-like I"/>
    <property type="match status" value="1"/>
</dbReference>
<reference evidence="16" key="1">
    <citation type="journal article" date="2017" name="bioRxiv">
        <title>Comparative analysis of the genomes of Stylophora pistillata and Acropora digitifera provides evidence for extensive differences between species of corals.</title>
        <authorList>
            <person name="Voolstra C.R."/>
            <person name="Li Y."/>
            <person name="Liew Y.J."/>
            <person name="Baumgarten S."/>
            <person name="Zoccola D."/>
            <person name="Flot J.-F."/>
            <person name="Tambutte S."/>
            <person name="Allemand D."/>
            <person name="Aranda M."/>
        </authorList>
    </citation>
    <scope>NUCLEOTIDE SEQUENCE [LARGE SCALE GENOMIC DNA]</scope>
</reference>
<evidence type="ECO:0000256" key="2">
    <source>
        <dbReference type="ARBA" id="ARBA00022475"/>
    </source>
</evidence>
<dbReference type="Pfam" id="PF07562">
    <property type="entry name" value="NCD3G"/>
    <property type="match status" value="1"/>
</dbReference>
<keyword evidence="16" id="KW-1185">Reference proteome</keyword>